<accession>A0ABP4QVJ8</accession>
<dbReference type="SUPFAM" id="SSF82607">
    <property type="entry name" value="YbaB-like"/>
    <property type="match status" value="1"/>
</dbReference>
<proteinExistence type="predicted"/>
<dbReference type="Proteomes" id="UP001500064">
    <property type="component" value="Unassembled WGS sequence"/>
</dbReference>
<protein>
    <recommendedName>
        <fullName evidence="3">YbaB/EbfC family nucleoid-associated protein</fullName>
    </recommendedName>
</protein>
<reference evidence="2" key="1">
    <citation type="journal article" date="2019" name="Int. J. Syst. Evol. Microbiol.">
        <title>The Global Catalogue of Microorganisms (GCM) 10K type strain sequencing project: providing services to taxonomists for standard genome sequencing and annotation.</title>
        <authorList>
            <consortium name="The Broad Institute Genomics Platform"/>
            <consortium name="The Broad Institute Genome Sequencing Center for Infectious Disease"/>
            <person name="Wu L."/>
            <person name="Ma J."/>
        </authorList>
    </citation>
    <scope>NUCLEOTIDE SEQUENCE [LARGE SCALE GENOMIC DNA]</scope>
    <source>
        <strain evidence="2">JCM 13929</strain>
    </source>
</reference>
<evidence type="ECO:0008006" key="3">
    <source>
        <dbReference type="Google" id="ProtNLM"/>
    </source>
</evidence>
<sequence length="144" mass="15506">MLSGFQPEDLGRITARAEEMLAHVEQLKDELDVVVGRGEAADGQVRVTAGASGRLIDVVLSPRVLSMDSRKLAEAVLRAAQEAQDEVAGKVDEIMAGGSPGPGSVVDDEARFAAMLESFEASMAERLPNAERFPKADDQRRDER</sequence>
<dbReference type="InterPro" id="IPR004401">
    <property type="entry name" value="YbaB/EbfC"/>
</dbReference>
<evidence type="ECO:0000313" key="1">
    <source>
        <dbReference type="EMBL" id="GAA1624761.1"/>
    </source>
</evidence>
<keyword evidence="2" id="KW-1185">Reference proteome</keyword>
<gene>
    <name evidence="1" type="ORF">GCM10009733_021780</name>
</gene>
<comment type="caution">
    <text evidence="1">The sequence shown here is derived from an EMBL/GenBank/DDBJ whole genome shotgun (WGS) entry which is preliminary data.</text>
</comment>
<dbReference type="EMBL" id="BAAAMU010000012">
    <property type="protein sequence ID" value="GAA1624761.1"/>
    <property type="molecule type" value="Genomic_DNA"/>
</dbReference>
<name>A0ABP4QVJ8_9ACTN</name>
<dbReference type="InterPro" id="IPR036894">
    <property type="entry name" value="YbaB-like_sf"/>
</dbReference>
<evidence type="ECO:0000313" key="2">
    <source>
        <dbReference type="Proteomes" id="UP001500064"/>
    </source>
</evidence>
<organism evidence="1 2">
    <name type="scientific">Nonomuraea maheshkhaliensis</name>
    <dbReference type="NCBI Taxonomy" id="419590"/>
    <lineage>
        <taxon>Bacteria</taxon>
        <taxon>Bacillati</taxon>
        <taxon>Actinomycetota</taxon>
        <taxon>Actinomycetes</taxon>
        <taxon>Streptosporangiales</taxon>
        <taxon>Streptosporangiaceae</taxon>
        <taxon>Nonomuraea</taxon>
    </lineage>
</organism>
<dbReference type="Pfam" id="PF02575">
    <property type="entry name" value="YbaB_DNA_bd"/>
    <property type="match status" value="1"/>
</dbReference>
<dbReference type="Gene3D" id="3.30.1310.10">
    <property type="entry name" value="Nucleoid-associated protein YbaB-like domain"/>
    <property type="match status" value="1"/>
</dbReference>
<dbReference type="RefSeq" id="WP_346103671.1">
    <property type="nucleotide sequence ID" value="NZ_BAAAMU010000012.1"/>
</dbReference>